<dbReference type="AlphaFoldDB" id="A0A1E4RZN4"/>
<feature type="signal peptide" evidence="1">
    <location>
        <begin position="1"/>
        <end position="21"/>
    </location>
</feature>
<keyword evidence="1" id="KW-0732">Signal</keyword>
<dbReference type="EMBL" id="KV453933">
    <property type="protein sequence ID" value="ODV72708.1"/>
    <property type="molecule type" value="Genomic_DNA"/>
</dbReference>
<gene>
    <name evidence="2" type="ORF">CYBJADRAFT_99518</name>
</gene>
<dbReference type="OrthoDB" id="5132116at2759"/>
<evidence type="ECO:0000313" key="2">
    <source>
        <dbReference type="EMBL" id="ODV72708.1"/>
    </source>
</evidence>
<protein>
    <recommendedName>
        <fullName evidence="4">Secreted protein</fullName>
    </recommendedName>
</protein>
<dbReference type="Proteomes" id="UP000094389">
    <property type="component" value="Unassembled WGS sequence"/>
</dbReference>
<reference evidence="2 3" key="1">
    <citation type="journal article" date="2016" name="Proc. Natl. Acad. Sci. U.S.A.">
        <title>Comparative genomics of biotechnologically important yeasts.</title>
        <authorList>
            <person name="Riley R."/>
            <person name="Haridas S."/>
            <person name="Wolfe K.H."/>
            <person name="Lopes M.R."/>
            <person name="Hittinger C.T."/>
            <person name="Goeker M."/>
            <person name="Salamov A.A."/>
            <person name="Wisecaver J.H."/>
            <person name="Long T.M."/>
            <person name="Calvey C.H."/>
            <person name="Aerts A.L."/>
            <person name="Barry K.W."/>
            <person name="Choi C."/>
            <person name="Clum A."/>
            <person name="Coughlan A.Y."/>
            <person name="Deshpande S."/>
            <person name="Douglass A.P."/>
            <person name="Hanson S.J."/>
            <person name="Klenk H.-P."/>
            <person name="LaButti K.M."/>
            <person name="Lapidus A."/>
            <person name="Lindquist E.A."/>
            <person name="Lipzen A.M."/>
            <person name="Meier-Kolthoff J.P."/>
            <person name="Ohm R.A."/>
            <person name="Otillar R.P."/>
            <person name="Pangilinan J.L."/>
            <person name="Peng Y."/>
            <person name="Rokas A."/>
            <person name="Rosa C.A."/>
            <person name="Scheuner C."/>
            <person name="Sibirny A.A."/>
            <person name="Slot J.C."/>
            <person name="Stielow J.B."/>
            <person name="Sun H."/>
            <person name="Kurtzman C.P."/>
            <person name="Blackwell M."/>
            <person name="Grigoriev I.V."/>
            <person name="Jeffries T.W."/>
        </authorList>
    </citation>
    <scope>NUCLEOTIDE SEQUENCE [LARGE SCALE GENOMIC DNA]</scope>
    <source>
        <strain evidence="3">ATCC 18201 / CBS 1600 / BCRC 20928 / JCM 3617 / NBRC 0987 / NRRL Y-1542</strain>
    </source>
</reference>
<evidence type="ECO:0000256" key="1">
    <source>
        <dbReference type="SAM" id="SignalP"/>
    </source>
</evidence>
<feature type="chain" id="PRO_5009162548" description="Secreted protein" evidence="1">
    <location>
        <begin position="22"/>
        <end position="95"/>
    </location>
</feature>
<accession>A0A1E4RZN4</accession>
<keyword evidence="3" id="KW-1185">Reference proteome</keyword>
<dbReference type="GeneID" id="30992446"/>
<proteinExistence type="predicted"/>
<evidence type="ECO:0008006" key="4">
    <source>
        <dbReference type="Google" id="ProtNLM"/>
    </source>
</evidence>
<sequence>MLFCLYVSVLVWISFLPRCAGKKEGEKERRNLGKAKLCRFPLILSETGTRTQTLHFLCLVPSGATRLCSTELCSVFNGRYILSVVLGHGSPCCEL</sequence>
<name>A0A1E4RZN4_CYBJN</name>
<dbReference type="RefSeq" id="XP_020069747.1">
    <property type="nucleotide sequence ID" value="XM_020218050.1"/>
</dbReference>
<organism evidence="2 3">
    <name type="scientific">Cyberlindnera jadinii (strain ATCC 18201 / CBS 1600 / BCRC 20928 / JCM 3617 / NBRC 0987 / NRRL Y-1542)</name>
    <name type="common">Torula yeast</name>
    <name type="synonym">Candida utilis</name>
    <dbReference type="NCBI Taxonomy" id="983966"/>
    <lineage>
        <taxon>Eukaryota</taxon>
        <taxon>Fungi</taxon>
        <taxon>Dikarya</taxon>
        <taxon>Ascomycota</taxon>
        <taxon>Saccharomycotina</taxon>
        <taxon>Saccharomycetes</taxon>
        <taxon>Phaffomycetales</taxon>
        <taxon>Phaffomycetaceae</taxon>
        <taxon>Cyberlindnera</taxon>
    </lineage>
</organism>
<evidence type="ECO:0000313" key="3">
    <source>
        <dbReference type="Proteomes" id="UP000094389"/>
    </source>
</evidence>